<dbReference type="AlphaFoldDB" id="A0A510NAF0"/>
<gene>
    <name evidence="1" type="ORF">VNG_2477H</name>
</gene>
<dbReference type="EMBL" id="BK010829">
    <property type="protein sequence ID" value="DAC79312.1"/>
    <property type="molecule type" value="Genomic_DNA"/>
</dbReference>
<dbReference type="Pfam" id="PF24442">
    <property type="entry name" value="DUF7561"/>
    <property type="match status" value="1"/>
</dbReference>
<organism evidence="1">
    <name type="scientific">Halobacterium salinarum (strain ATCC 700922 / JCM 11081 / NRC-1)</name>
    <name type="common">Halobacterium halobium</name>
    <dbReference type="NCBI Taxonomy" id="64091"/>
    <lineage>
        <taxon>Archaea</taxon>
        <taxon>Methanobacteriati</taxon>
        <taxon>Methanobacteriota</taxon>
        <taxon>Stenosarchaea group</taxon>
        <taxon>Halobacteria</taxon>
        <taxon>Halobacteriales</taxon>
        <taxon>Halobacteriaceae</taxon>
        <taxon>Halobacterium</taxon>
        <taxon>Halobacterium salinarum NRC-34001</taxon>
    </lineage>
</organism>
<reference evidence="1" key="1">
    <citation type="journal article" date="2008" name="Genomics">
        <title>Evolution in the laboratory: the genome of Halobacterium salinarum strain R1 compared to that of strain NRC-1.</title>
        <authorList>
            <person name="Pfeiffer F."/>
            <person name="Schuster S.C."/>
            <person name="Broicher A."/>
            <person name="Falb M."/>
            <person name="Palm P."/>
            <person name="Rodewald K."/>
            <person name="Ruepp A."/>
            <person name="Soppa J."/>
            <person name="Tittor J."/>
            <person name="Oesterhelt D."/>
        </authorList>
    </citation>
    <scope>NUCLEOTIDE SEQUENCE</scope>
    <source>
        <strain evidence="1">NRC-1</strain>
    </source>
</reference>
<reference evidence="1" key="2">
    <citation type="journal article" date="2015" name="Life">
        <title>A manual curation strategy to improve genome annotation: application to a set of haloarchael genomes.</title>
        <authorList>
            <person name="Pfeiffer F."/>
            <person name="Oesterhelt D."/>
        </authorList>
    </citation>
    <scope>NUCLEOTIDE SEQUENCE</scope>
    <source>
        <strain evidence="1">NRC-1</strain>
    </source>
</reference>
<dbReference type="InterPro" id="IPR055983">
    <property type="entry name" value="DUF7561"/>
</dbReference>
<dbReference type="RefSeq" id="WP_012289513.1">
    <property type="nucleotide sequence ID" value="NC_002607.1"/>
</dbReference>
<dbReference type="GeneID" id="68694990"/>
<dbReference type="OrthoDB" id="190410at2157"/>
<proteinExistence type="predicted"/>
<reference evidence="1" key="3">
    <citation type="journal article" date="2019" name="Microbiol. Resour. Announc.">
        <title>The genome of the Halobacterium salinarum type strain is closely related to that of the laboratory strains NRC-1 and R1.</title>
        <authorList>
            <person name="Pfeiffer F."/>
            <person name="Marchfelder A."/>
            <person name="Habermann B.H."/>
            <person name="Dyall-Smith M."/>
        </authorList>
    </citation>
    <scope>NUCLEOTIDE SEQUENCE</scope>
    <source>
        <strain evidence="1">NRC-1</strain>
    </source>
</reference>
<sequence length="66" mass="6905">MSEACDACGDDVRLAGGIANIWASEPVRTGGMTLEFDDGTEHFLCFECIEALPDAPTAADVEALKG</sequence>
<accession>A0A510NAF0</accession>
<name>A0A510NAF0_HALSA</name>
<evidence type="ECO:0000313" key="1">
    <source>
        <dbReference type="EMBL" id="DAC79312.1"/>
    </source>
</evidence>
<protein>
    <submittedName>
        <fullName evidence="1">Small CPxCG-related zinc finger protein</fullName>
    </submittedName>
</protein>